<accession>A0ABW0JEJ8</accession>
<name>A0ABW0JEJ8_9BURK</name>
<dbReference type="EMBL" id="JBHSMP010000036">
    <property type="protein sequence ID" value="MFC5431418.1"/>
    <property type="molecule type" value="Genomic_DNA"/>
</dbReference>
<dbReference type="Proteomes" id="UP001596103">
    <property type="component" value="Unassembled WGS sequence"/>
</dbReference>
<reference evidence="2" key="1">
    <citation type="journal article" date="2019" name="Int. J. Syst. Evol. Microbiol.">
        <title>The Global Catalogue of Microorganisms (GCM) 10K type strain sequencing project: providing services to taxonomists for standard genome sequencing and annotation.</title>
        <authorList>
            <consortium name="The Broad Institute Genomics Platform"/>
            <consortium name="The Broad Institute Genome Sequencing Center for Infectious Disease"/>
            <person name="Wu L."/>
            <person name="Ma J."/>
        </authorList>
    </citation>
    <scope>NUCLEOTIDE SEQUENCE [LARGE SCALE GENOMIC DNA]</scope>
    <source>
        <strain evidence="2">CCUG 56042</strain>
    </source>
</reference>
<dbReference type="RefSeq" id="WP_377714625.1">
    <property type="nucleotide sequence ID" value="NZ_JBHSMP010000036.1"/>
</dbReference>
<keyword evidence="2" id="KW-1185">Reference proteome</keyword>
<protein>
    <submittedName>
        <fullName evidence="1">Uncharacterized protein</fullName>
    </submittedName>
</protein>
<evidence type="ECO:0000313" key="1">
    <source>
        <dbReference type="EMBL" id="MFC5431418.1"/>
    </source>
</evidence>
<proteinExistence type="predicted"/>
<evidence type="ECO:0000313" key="2">
    <source>
        <dbReference type="Proteomes" id="UP001596103"/>
    </source>
</evidence>
<comment type="caution">
    <text evidence="1">The sequence shown here is derived from an EMBL/GenBank/DDBJ whole genome shotgun (WGS) entry which is preliminary data.</text>
</comment>
<gene>
    <name evidence="1" type="ORF">ACFPTO_21815</name>
</gene>
<sequence>MDFVSLALFSASVLGLGAAATVLIAKWLPKSAVEAAAEHGRFVGLGEALVAKQPAYRPQFRKEAMNVVRTSN</sequence>
<organism evidence="1 2">
    <name type="scientific">Paraburkholderia denitrificans</name>
    <dbReference type="NCBI Taxonomy" id="694025"/>
    <lineage>
        <taxon>Bacteria</taxon>
        <taxon>Pseudomonadati</taxon>
        <taxon>Pseudomonadota</taxon>
        <taxon>Betaproteobacteria</taxon>
        <taxon>Burkholderiales</taxon>
        <taxon>Burkholderiaceae</taxon>
        <taxon>Paraburkholderia</taxon>
    </lineage>
</organism>